<sequence>MSAVGSDSEVEEIVETRKITPRFVRRPQSAGRRETLHAAETDDDSEDSDDASFFTLGGRKASNVYSSEDEIEQMSQVEQQVEQNVVNKAIRSGFSSESEEDEREQEQVESVSDREVSEVRGTKRARSVSLTPPPSARQSEKNRRLQRREEAVVLVDDEVSVVERVNGGKQATAKGSLDAAMSDLDPSLLAAIAGTDAVGGAVLEKVQIEFRLVYDEHFLYNDVQVTWIDKRWRRVKRTDHSKIRKKLDERTAVVVFSTDFVSHALQVFSDNFPVDIVATDPVLMQGSTRVFTTSRLVSLGNDPVHYIYVYPRSVYNRMKAEEALALQRRADEQAQMLKEMEIARELRRNAVEVPELGTEQAAIDGIRIKIRDHDGKDTLLMVAPTTTVQSIIDGYRKMADLANDVKIRLEFDDEGLDPKSTVGETDIEDDDMLTVYCR</sequence>
<reference evidence="3" key="1">
    <citation type="submission" date="2022-07" db="EMBL/GenBank/DDBJ databases">
        <title>Phylogenomic reconstructions and comparative analyses of Kickxellomycotina fungi.</title>
        <authorList>
            <person name="Reynolds N.K."/>
            <person name="Stajich J.E."/>
            <person name="Barry K."/>
            <person name="Grigoriev I.V."/>
            <person name="Crous P."/>
            <person name="Smith M.E."/>
        </authorList>
    </citation>
    <scope>NUCLEOTIDE SEQUENCE</scope>
    <source>
        <strain evidence="3">NBRC 105413</strain>
    </source>
</reference>
<dbReference type="InterPro" id="IPR022617">
    <property type="entry name" value="Rad60/SUMO-like_dom"/>
</dbReference>
<name>A0A9W8CJ73_9FUNG</name>
<feature type="region of interest" description="Disordered" evidence="1">
    <location>
        <begin position="88"/>
        <end position="147"/>
    </location>
</feature>
<dbReference type="InterPro" id="IPR029071">
    <property type="entry name" value="Ubiquitin-like_domsf"/>
</dbReference>
<evidence type="ECO:0000259" key="2">
    <source>
        <dbReference type="Pfam" id="PF11976"/>
    </source>
</evidence>
<feature type="compositionally biased region" description="Acidic residues" evidence="1">
    <location>
        <begin position="41"/>
        <end position="50"/>
    </location>
</feature>
<evidence type="ECO:0000313" key="4">
    <source>
        <dbReference type="Proteomes" id="UP001145021"/>
    </source>
</evidence>
<dbReference type="AlphaFoldDB" id="A0A9W8CJ73"/>
<feature type="non-terminal residue" evidence="3">
    <location>
        <position position="1"/>
    </location>
</feature>
<feature type="compositionally biased region" description="Basic and acidic residues" evidence="1">
    <location>
        <begin position="138"/>
        <end position="147"/>
    </location>
</feature>
<dbReference type="Gene3D" id="3.10.20.90">
    <property type="entry name" value="Phosphatidylinositol 3-kinase Catalytic Subunit, Chain A, domain 1"/>
    <property type="match status" value="1"/>
</dbReference>
<accession>A0A9W8CJ73</accession>
<organism evidence="3 4">
    <name type="scientific">Coemansia asiatica</name>
    <dbReference type="NCBI Taxonomy" id="1052880"/>
    <lineage>
        <taxon>Eukaryota</taxon>
        <taxon>Fungi</taxon>
        <taxon>Fungi incertae sedis</taxon>
        <taxon>Zoopagomycota</taxon>
        <taxon>Kickxellomycotina</taxon>
        <taxon>Kickxellomycetes</taxon>
        <taxon>Kickxellales</taxon>
        <taxon>Kickxellaceae</taxon>
        <taxon>Coemansia</taxon>
    </lineage>
</organism>
<comment type="caution">
    <text evidence="3">The sequence shown here is derived from an EMBL/GenBank/DDBJ whole genome shotgun (WGS) entry which is preliminary data.</text>
</comment>
<feature type="region of interest" description="Disordered" evidence="1">
    <location>
        <begin position="1"/>
        <end position="55"/>
    </location>
</feature>
<protein>
    <recommendedName>
        <fullName evidence="2">Rad60/SUMO-like domain-containing protein</fullName>
    </recommendedName>
</protein>
<dbReference type="Proteomes" id="UP001145021">
    <property type="component" value="Unassembled WGS sequence"/>
</dbReference>
<dbReference type="Pfam" id="PF11976">
    <property type="entry name" value="Rad60-SLD"/>
    <property type="match status" value="1"/>
</dbReference>
<feature type="compositionally biased region" description="Basic and acidic residues" evidence="1">
    <location>
        <begin position="31"/>
        <end position="40"/>
    </location>
</feature>
<proteinExistence type="predicted"/>
<gene>
    <name evidence="3" type="ORF">LPJ64_004335</name>
</gene>
<feature type="compositionally biased region" description="Basic and acidic residues" evidence="1">
    <location>
        <begin position="111"/>
        <end position="121"/>
    </location>
</feature>
<dbReference type="EMBL" id="JANBOH010000205">
    <property type="protein sequence ID" value="KAJ1643954.1"/>
    <property type="molecule type" value="Genomic_DNA"/>
</dbReference>
<evidence type="ECO:0000313" key="3">
    <source>
        <dbReference type="EMBL" id="KAJ1643954.1"/>
    </source>
</evidence>
<feature type="domain" description="Rad60/SUMO-like" evidence="2">
    <location>
        <begin position="366"/>
        <end position="436"/>
    </location>
</feature>
<dbReference type="CDD" id="cd17080">
    <property type="entry name" value="Ubl_SLD2_Esc2_like"/>
    <property type="match status" value="1"/>
</dbReference>
<dbReference type="SUPFAM" id="SSF54236">
    <property type="entry name" value="Ubiquitin-like"/>
    <property type="match status" value="1"/>
</dbReference>
<evidence type="ECO:0000256" key="1">
    <source>
        <dbReference type="SAM" id="MobiDB-lite"/>
    </source>
</evidence>
<keyword evidence="4" id="KW-1185">Reference proteome</keyword>